<dbReference type="InterPro" id="IPR001405">
    <property type="entry name" value="UPF0758"/>
</dbReference>
<protein>
    <submittedName>
        <fullName evidence="1">Uncharacterized protein</fullName>
    </submittedName>
</protein>
<proteinExistence type="predicted"/>
<comment type="caution">
    <text evidence="1">The sequence shown here is derived from an EMBL/GenBank/DDBJ whole genome shotgun (WGS) entry which is preliminary data.</text>
</comment>
<keyword evidence="2" id="KW-1185">Reference proteome</keyword>
<accession>A0A8J3HW93</accession>
<organism evidence="1 2">
    <name type="scientific">Candidatus Mesenet longicola</name>
    <dbReference type="NCBI Taxonomy" id="1892558"/>
    <lineage>
        <taxon>Bacteria</taxon>
        <taxon>Pseudomonadati</taxon>
        <taxon>Pseudomonadota</taxon>
        <taxon>Alphaproteobacteria</taxon>
        <taxon>Rickettsiales</taxon>
        <taxon>Anaplasmataceae</taxon>
        <taxon>Candidatus Mesenet</taxon>
    </lineage>
</organism>
<dbReference type="PANTHER" id="PTHR30471:SF3">
    <property type="entry name" value="UPF0758 PROTEIN YEES-RELATED"/>
    <property type="match status" value="1"/>
</dbReference>
<dbReference type="EMBL" id="BNGU01000068">
    <property type="protein sequence ID" value="GHM60070.1"/>
    <property type="molecule type" value="Genomic_DNA"/>
</dbReference>
<sequence length="129" mass="15008">MSKGQALLDCEIIELLLYAVHRRIQARITAKELIDNLSSIGKVLGSEMDDLKNIKSVHNSTIAVIFCMKEILKRILREEIEALPIVSNWSKLIDYLKVSVGMYDKMNFRVIYLNKKYRIIADEYKNMEQ</sequence>
<dbReference type="PANTHER" id="PTHR30471">
    <property type="entry name" value="DNA REPAIR PROTEIN RADC"/>
    <property type="match status" value="1"/>
</dbReference>
<dbReference type="Proteomes" id="UP000637906">
    <property type="component" value="Unassembled WGS sequence"/>
</dbReference>
<evidence type="ECO:0000313" key="1">
    <source>
        <dbReference type="EMBL" id="GHM60070.1"/>
    </source>
</evidence>
<evidence type="ECO:0000313" key="2">
    <source>
        <dbReference type="Proteomes" id="UP000637906"/>
    </source>
</evidence>
<reference evidence="1 2" key="1">
    <citation type="journal article" date="2021" name="Microb. Ecol.">
        <title>Candidatus Mesenet longicola: Novel Endosymbionts of Brontispa longissima that Induce Cytoplasmic Incompatibility.</title>
        <authorList>
            <person name="Takano S."/>
            <person name="Gotoh Y."/>
            <person name="Hayashi T."/>
        </authorList>
    </citation>
    <scope>NUCLEOTIDE SEQUENCE [LARGE SCALE GENOMIC DNA]</scope>
    <source>
        <strain evidence="1">L5</strain>
    </source>
</reference>
<gene>
    <name evidence="1" type="ORF">sL5_10630</name>
</gene>
<name>A0A8J3HW93_9RICK</name>
<dbReference type="AlphaFoldDB" id="A0A8J3HW93"/>